<dbReference type="Pfam" id="PF00112">
    <property type="entry name" value="Peptidase_C1"/>
    <property type="match status" value="1"/>
</dbReference>
<reference evidence="3 4" key="1">
    <citation type="journal article" date="2021" name="Elife">
        <title>Chloroplast acquisition without the gene transfer in kleptoplastic sea slugs, Plakobranchus ocellatus.</title>
        <authorList>
            <person name="Maeda T."/>
            <person name="Takahashi S."/>
            <person name="Yoshida T."/>
            <person name="Shimamura S."/>
            <person name="Takaki Y."/>
            <person name="Nagai Y."/>
            <person name="Toyoda A."/>
            <person name="Suzuki Y."/>
            <person name="Arimoto A."/>
            <person name="Ishii H."/>
            <person name="Satoh N."/>
            <person name="Nishiyama T."/>
            <person name="Hasebe M."/>
            <person name="Maruyama T."/>
            <person name="Minagawa J."/>
            <person name="Obokata J."/>
            <person name="Shigenobu S."/>
        </authorList>
    </citation>
    <scope>NUCLEOTIDE SEQUENCE [LARGE SCALE GENOMIC DNA]</scope>
</reference>
<evidence type="ECO:0000313" key="3">
    <source>
        <dbReference type="EMBL" id="GFO50281.1"/>
    </source>
</evidence>
<dbReference type="InterPro" id="IPR038765">
    <property type="entry name" value="Papain-like_cys_pep_sf"/>
</dbReference>
<dbReference type="GO" id="GO:0008234">
    <property type="term" value="F:cysteine-type peptidase activity"/>
    <property type="evidence" value="ECO:0007669"/>
    <property type="project" value="InterPro"/>
</dbReference>
<evidence type="ECO:0000259" key="2">
    <source>
        <dbReference type="Pfam" id="PF00112"/>
    </source>
</evidence>
<comment type="similarity">
    <text evidence="1">Belongs to the peptidase C1 family.</text>
</comment>
<dbReference type="Gene3D" id="3.90.70.10">
    <property type="entry name" value="Cysteine proteinases"/>
    <property type="match status" value="1"/>
</dbReference>
<dbReference type="Proteomes" id="UP000735302">
    <property type="component" value="Unassembled WGS sequence"/>
</dbReference>
<dbReference type="GO" id="GO:0006508">
    <property type="term" value="P:proteolysis"/>
    <property type="evidence" value="ECO:0007669"/>
    <property type="project" value="InterPro"/>
</dbReference>
<protein>
    <submittedName>
        <fullName evidence="3">Cathepsin l</fullName>
    </submittedName>
</protein>
<dbReference type="EMBL" id="BLXT01008606">
    <property type="protein sequence ID" value="GFO50281.1"/>
    <property type="molecule type" value="Genomic_DNA"/>
</dbReference>
<keyword evidence="4" id="KW-1185">Reference proteome</keyword>
<accession>A0AAV4E2H4</accession>
<dbReference type="InterPro" id="IPR013128">
    <property type="entry name" value="Peptidase_C1A"/>
</dbReference>
<proteinExistence type="inferred from homology"/>
<dbReference type="SUPFAM" id="SSF54001">
    <property type="entry name" value="Cysteine proteinases"/>
    <property type="match status" value="1"/>
</dbReference>
<dbReference type="InterPro" id="IPR000668">
    <property type="entry name" value="Peptidase_C1A_C"/>
</dbReference>
<organism evidence="3 4">
    <name type="scientific">Plakobranchus ocellatus</name>
    <dbReference type="NCBI Taxonomy" id="259542"/>
    <lineage>
        <taxon>Eukaryota</taxon>
        <taxon>Metazoa</taxon>
        <taxon>Spiralia</taxon>
        <taxon>Lophotrochozoa</taxon>
        <taxon>Mollusca</taxon>
        <taxon>Gastropoda</taxon>
        <taxon>Heterobranchia</taxon>
        <taxon>Euthyneura</taxon>
        <taxon>Panpulmonata</taxon>
        <taxon>Sacoglossa</taxon>
        <taxon>Placobranchoidea</taxon>
        <taxon>Plakobranchidae</taxon>
        <taxon>Plakobranchus</taxon>
    </lineage>
</organism>
<feature type="domain" description="Peptidase C1A papain C-terminal" evidence="2">
    <location>
        <begin position="7"/>
        <end position="69"/>
    </location>
</feature>
<name>A0AAV4E2H4_9GAST</name>
<evidence type="ECO:0000256" key="1">
    <source>
        <dbReference type="ARBA" id="ARBA00008455"/>
    </source>
</evidence>
<comment type="caution">
    <text evidence="3">The sequence shown here is derived from an EMBL/GenBank/DDBJ whole genome shotgun (WGS) entry which is preliminary data.</text>
</comment>
<dbReference type="AlphaFoldDB" id="A0AAV4E2H4"/>
<dbReference type="PANTHER" id="PTHR12411">
    <property type="entry name" value="CYSTEINE PROTEASE FAMILY C1-RELATED"/>
    <property type="match status" value="1"/>
</dbReference>
<evidence type="ECO:0000313" key="4">
    <source>
        <dbReference type="Proteomes" id="UP000735302"/>
    </source>
</evidence>
<sequence length="175" mass="18753">MKKKRKIGALEASWFAFTGRLISLSKQQLIDCVEQADGCHGGHVIRAYQHISKAGGVDIDANYPYRATAAIAAENVLLSILSKAHHSPVCFLLSASPFAAGVSHHVDFATVYLSSQEGKWGSFNFLGSFSAALSLTSQSMLLFISMCRLLVTSKADIAAEVGIPIISTSPDHRDA</sequence>
<gene>
    <name evidence="3" type="ORF">PoB_007678600</name>
</gene>